<name>A0ABS8RQ48_DATST</name>
<dbReference type="Proteomes" id="UP000823775">
    <property type="component" value="Unassembled WGS sequence"/>
</dbReference>
<sequence length="78" mass="8188">AGPMGVRMELFFDIGLVGQVVGSGVGNGSLDGGTTRGLESWHKAGIKRIETTCGTTHRKPMSVGCDREKLQNGDGSRI</sequence>
<gene>
    <name evidence="2" type="ORF">HAX54_047550</name>
</gene>
<accession>A0ABS8RQ48</accession>
<feature type="non-terminal residue" evidence="2">
    <location>
        <position position="1"/>
    </location>
</feature>
<evidence type="ECO:0000313" key="3">
    <source>
        <dbReference type="Proteomes" id="UP000823775"/>
    </source>
</evidence>
<protein>
    <submittedName>
        <fullName evidence="2">Uncharacterized protein</fullName>
    </submittedName>
</protein>
<organism evidence="2 3">
    <name type="scientific">Datura stramonium</name>
    <name type="common">Jimsonweed</name>
    <name type="synonym">Common thornapple</name>
    <dbReference type="NCBI Taxonomy" id="4076"/>
    <lineage>
        <taxon>Eukaryota</taxon>
        <taxon>Viridiplantae</taxon>
        <taxon>Streptophyta</taxon>
        <taxon>Embryophyta</taxon>
        <taxon>Tracheophyta</taxon>
        <taxon>Spermatophyta</taxon>
        <taxon>Magnoliopsida</taxon>
        <taxon>eudicotyledons</taxon>
        <taxon>Gunneridae</taxon>
        <taxon>Pentapetalae</taxon>
        <taxon>asterids</taxon>
        <taxon>lamiids</taxon>
        <taxon>Solanales</taxon>
        <taxon>Solanaceae</taxon>
        <taxon>Solanoideae</taxon>
        <taxon>Datureae</taxon>
        <taxon>Datura</taxon>
    </lineage>
</organism>
<reference evidence="2 3" key="1">
    <citation type="journal article" date="2021" name="BMC Genomics">
        <title>Datura genome reveals duplications of psychoactive alkaloid biosynthetic genes and high mutation rate following tissue culture.</title>
        <authorList>
            <person name="Rajewski A."/>
            <person name="Carter-House D."/>
            <person name="Stajich J."/>
            <person name="Litt A."/>
        </authorList>
    </citation>
    <scope>NUCLEOTIDE SEQUENCE [LARGE SCALE GENOMIC DNA]</scope>
    <source>
        <strain evidence="2">AR-01</strain>
    </source>
</reference>
<evidence type="ECO:0000313" key="2">
    <source>
        <dbReference type="EMBL" id="MCD7448938.1"/>
    </source>
</evidence>
<evidence type="ECO:0000256" key="1">
    <source>
        <dbReference type="SAM" id="MobiDB-lite"/>
    </source>
</evidence>
<feature type="region of interest" description="Disordered" evidence="1">
    <location>
        <begin position="57"/>
        <end position="78"/>
    </location>
</feature>
<proteinExistence type="predicted"/>
<keyword evidence="3" id="KW-1185">Reference proteome</keyword>
<feature type="compositionally biased region" description="Basic and acidic residues" evidence="1">
    <location>
        <begin position="65"/>
        <end position="78"/>
    </location>
</feature>
<comment type="caution">
    <text evidence="2">The sequence shown here is derived from an EMBL/GenBank/DDBJ whole genome shotgun (WGS) entry which is preliminary data.</text>
</comment>
<dbReference type="EMBL" id="JACEIK010000077">
    <property type="protein sequence ID" value="MCD7448938.1"/>
    <property type="molecule type" value="Genomic_DNA"/>
</dbReference>